<name>A0A8E2I7X8_9BACI</name>
<evidence type="ECO:0000313" key="1">
    <source>
        <dbReference type="EMBL" id="OOP65885.1"/>
    </source>
</evidence>
<organism evidence="1 2">
    <name type="scientific">Heyndrickxia oleronia</name>
    <dbReference type="NCBI Taxonomy" id="38875"/>
    <lineage>
        <taxon>Bacteria</taxon>
        <taxon>Bacillati</taxon>
        <taxon>Bacillota</taxon>
        <taxon>Bacilli</taxon>
        <taxon>Bacillales</taxon>
        <taxon>Bacillaceae</taxon>
        <taxon>Heyndrickxia</taxon>
    </lineage>
</organism>
<comment type="caution">
    <text evidence="1">The sequence shown here is derived from an EMBL/GenBank/DDBJ whole genome shotgun (WGS) entry which is preliminary data.</text>
</comment>
<protein>
    <submittedName>
        <fullName evidence="1">Uncharacterized protein</fullName>
    </submittedName>
</protein>
<reference evidence="1 2" key="1">
    <citation type="submission" date="2017-01" db="EMBL/GenBank/DDBJ databases">
        <title>Draft genome sequence of Bacillus oleronius.</title>
        <authorList>
            <person name="Allam M."/>
        </authorList>
    </citation>
    <scope>NUCLEOTIDE SEQUENCE [LARGE SCALE GENOMIC DNA]</scope>
    <source>
        <strain evidence="1 2">DSM 9356</strain>
    </source>
</reference>
<dbReference type="RefSeq" id="WP_058003259.1">
    <property type="nucleotide sequence ID" value="NZ_CP065424.1"/>
</dbReference>
<evidence type="ECO:0000313" key="2">
    <source>
        <dbReference type="Proteomes" id="UP000189761"/>
    </source>
</evidence>
<sequence length="153" mass="17864">MSWTVLGFGKKHKGKTLPQILFNDPDWFYWAYEEGVLIGRIPQSEVQEIYEKSRNIKIPQKDHHAEFVFDGIRGVFADMKLVTSDRPKHVGSSQTQRLDRIDMALIRFAKQYDKLGYALLIPILKEILFGDSKLRMTKKRAEDFFNDPSNFIP</sequence>
<dbReference type="EMBL" id="MTLA01000427">
    <property type="protein sequence ID" value="OOP65885.1"/>
    <property type="molecule type" value="Genomic_DNA"/>
</dbReference>
<accession>A0A8E2I7X8</accession>
<gene>
    <name evidence="1" type="ORF">BWZ43_23875</name>
</gene>
<dbReference type="Proteomes" id="UP000189761">
    <property type="component" value="Unassembled WGS sequence"/>
</dbReference>
<proteinExistence type="predicted"/>
<keyword evidence="2" id="KW-1185">Reference proteome</keyword>
<dbReference type="AlphaFoldDB" id="A0A8E2I7X8"/>